<dbReference type="InterPro" id="IPR052523">
    <property type="entry name" value="Trichothecene_AcTrans"/>
</dbReference>
<protein>
    <submittedName>
        <fullName evidence="2">Acyl-CoA N-acyltransferase</fullName>
    </submittedName>
</protein>
<evidence type="ECO:0000313" key="3">
    <source>
        <dbReference type="Proteomes" id="UP000070700"/>
    </source>
</evidence>
<gene>
    <name evidence="2" type="ORF">LY89DRAFT_789382</name>
</gene>
<keyword evidence="3" id="KW-1185">Reference proteome</keyword>
<dbReference type="PROSITE" id="PS51186">
    <property type="entry name" value="GNAT"/>
    <property type="match status" value="1"/>
</dbReference>
<dbReference type="CDD" id="cd04301">
    <property type="entry name" value="NAT_SF"/>
    <property type="match status" value="1"/>
</dbReference>
<name>A0A132B5J8_MOLSC</name>
<reference evidence="2 3" key="1">
    <citation type="submission" date="2015-10" db="EMBL/GenBank/DDBJ databases">
        <title>Full genome of DAOMC 229536 Phialocephala scopiformis, a fungal endophyte of spruce producing the potent anti-insectan compound rugulosin.</title>
        <authorList>
            <consortium name="DOE Joint Genome Institute"/>
            <person name="Walker A.K."/>
            <person name="Frasz S.L."/>
            <person name="Seifert K.A."/>
            <person name="Miller J.D."/>
            <person name="Mondo S.J."/>
            <person name="Labutti K."/>
            <person name="Lipzen A."/>
            <person name="Dockter R."/>
            <person name="Kennedy M."/>
            <person name="Grigoriev I.V."/>
            <person name="Spatafora J.W."/>
        </authorList>
    </citation>
    <scope>NUCLEOTIDE SEQUENCE [LARGE SCALE GENOMIC DNA]</scope>
    <source>
        <strain evidence="2 3">CBS 120377</strain>
    </source>
</reference>
<dbReference type="KEGG" id="psco:LY89DRAFT_789382"/>
<dbReference type="GeneID" id="28832974"/>
<dbReference type="Gene3D" id="3.40.630.30">
    <property type="match status" value="1"/>
</dbReference>
<accession>A0A132B5J8</accession>
<sequence length="221" mass="24868">MDILATSFAILPAEEADIPALAETLTWSHISEAVMSFFFLDWPRTDIMLQYMADRLAGKFAEPQSKIFKAVDATSGAILGLVCMTLETGEEVADRKFTSPGTFEPPPGFDWGFAQMVVEGLGKLDWNMVGKKHYMVSSLAVDPKHHKKGLGTRLMDHCHQIADKDGLAIYLNAFPGAHHLYLKWGYENVEKFDVDLGAYGEKYRGFGIYRTWAMIRQPKKR</sequence>
<dbReference type="OrthoDB" id="410198at2759"/>
<dbReference type="AlphaFoldDB" id="A0A132B5J8"/>
<dbReference type="EMBL" id="KQ947438">
    <property type="protein sequence ID" value="KUJ07680.1"/>
    <property type="molecule type" value="Genomic_DNA"/>
</dbReference>
<dbReference type="PANTHER" id="PTHR42791:SF2">
    <property type="entry name" value="N-ACETYLTRANSFERASE DOMAIN-CONTAINING PROTEIN"/>
    <property type="match status" value="1"/>
</dbReference>
<keyword evidence="2" id="KW-0808">Transferase</keyword>
<dbReference type="InterPro" id="IPR016181">
    <property type="entry name" value="Acyl_CoA_acyltransferase"/>
</dbReference>
<evidence type="ECO:0000259" key="1">
    <source>
        <dbReference type="PROSITE" id="PS51186"/>
    </source>
</evidence>
<proteinExistence type="predicted"/>
<dbReference type="PANTHER" id="PTHR42791">
    <property type="entry name" value="GNAT FAMILY ACETYLTRANSFERASE"/>
    <property type="match status" value="1"/>
</dbReference>
<dbReference type="SUPFAM" id="SSF55729">
    <property type="entry name" value="Acyl-CoA N-acyltransferases (Nat)"/>
    <property type="match status" value="1"/>
</dbReference>
<evidence type="ECO:0000313" key="2">
    <source>
        <dbReference type="EMBL" id="KUJ07680.1"/>
    </source>
</evidence>
<dbReference type="InParanoid" id="A0A132B5J8"/>
<dbReference type="Pfam" id="PF00583">
    <property type="entry name" value="Acetyltransf_1"/>
    <property type="match status" value="1"/>
</dbReference>
<keyword evidence="2" id="KW-0012">Acyltransferase</keyword>
<dbReference type="RefSeq" id="XP_018062035.1">
    <property type="nucleotide sequence ID" value="XM_018223248.1"/>
</dbReference>
<organism evidence="2 3">
    <name type="scientific">Mollisia scopiformis</name>
    <name type="common">Conifer needle endophyte fungus</name>
    <name type="synonym">Phialocephala scopiformis</name>
    <dbReference type="NCBI Taxonomy" id="149040"/>
    <lineage>
        <taxon>Eukaryota</taxon>
        <taxon>Fungi</taxon>
        <taxon>Dikarya</taxon>
        <taxon>Ascomycota</taxon>
        <taxon>Pezizomycotina</taxon>
        <taxon>Leotiomycetes</taxon>
        <taxon>Helotiales</taxon>
        <taxon>Mollisiaceae</taxon>
        <taxon>Mollisia</taxon>
    </lineage>
</organism>
<dbReference type="Proteomes" id="UP000070700">
    <property type="component" value="Unassembled WGS sequence"/>
</dbReference>
<dbReference type="InterPro" id="IPR000182">
    <property type="entry name" value="GNAT_dom"/>
</dbReference>
<feature type="domain" description="N-acetyltransferase" evidence="1">
    <location>
        <begin position="68"/>
        <end position="215"/>
    </location>
</feature>
<dbReference type="GO" id="GO:0016747">
    <property type="term" value="F:acyltransferase activity, transferring groups other than amino-acyl groups"/>
    <property type="evidence" value="ECO:0007669"/>
    <property type="project" value="InterPro"/>
</dbReference>